<organism evidence="2 3">
    <name type="scientific">Podospora fimiseda</name>
    <dbReference type="NCBI Taxonomy" id="252190"/>
    <lineage>
        <taxon>Eukaryota</taxon>
        <taxon>Fungi</taxon>
        <taxon>Dikarya</taxon>
        <taxon>Ascomycota</taxon>
        <taxon>Pezizomycotina</taxon>
        <taxon>Sordariomycetes</taxon>
        <taxon>Sordariomycetidae</taxon>
        <taxon>Sordariales</taxon>
        <taxon>Podosporaceae</taxon>
        <taxon>Podospora</taxon>
    </lineage>
</organism>
<dbReference type="EMBL" id="MU865396">
    <property type="protein sequence ID" value="KAK4224321.1"/>
    <property type="molecule type" value="Genomic_DNA"/>
</dbReference>
<keyword evidence="1" id="KW-0732">Signal</keyword>
<evidence type="ECO:0000313" key="3">
    <source>
        <dbReference type="Proteomes" id="UP001301958"/>
    </source>
</evidence>
<name>A0AAN7BJ90_9PEZI</name>
<protein>
    <recommendedName>
        <fullName evidence="4">Infection structure specific protein</fullName>
    </recommendedName>
</protein>
<evidence type="ECO:0000313" key="2">
    <source>
        <dbReference type="EMBL" id="KAK4224321.1"/>
    </source>
</evidence>
<comment type="caution">
    <text evidence="2">The sequence shown here is derived from an EMBL/GenBank/DDBJ whole genome shotgun (WGS) entry which is preliminary data.</text>
</comment>
<evidence type="ECO:0000256" key="1">
    <source>
        <dbReference type="SAM" id="SignalP"/>
    </source>
</evidence>
<gene>
    <name evidence="2" type="ORF">QBC38DRAFT_446554</name>
</gene>
<dbReference type="Proteomes" id="UP001301958">
    <property type="component" value="Unassembled WGS sequence"/>
</dbReference>
<dbReference type="AlphaFoldDB" id="A0AAN7BJ90"/>
<sequence length="240" mass="26020">MHFLILTTLASSALAINPPLLPRITHAPENVIINARQDPAPPTTLSPSIRSYAGSSPCANTYYHWLSENHSNFPNITNSDLRSFYDSQTATMTASLRVEQDDDYKTLSSNYSAICTEEYSDWDTTFTQKGVPSSIQSLHAEFYSSWKGYVTSARPVFYSIASQCLFDASSQDSIIAGVVLLDVATDVKECITAYEVMAYGKEKFVDARTTSTDGAVGARETGLGYMAAVAAVGVVGVGMM</sequence>
<reference evidence="2" key="2">
    <citation type="submission" date="2023-05" db="EMBL/GenBank/DDBJ databases">
        <authorList>
            <consortium name="Lawrence Berkeley National Laboratory"/>
            <person name="Steindorff A."/>
            <person name="Hensen N."/>
            <person name="Bonometti L."/>
            <person name="Westerberg I."/>
            <person name="Brannstrom I.O."/>
            <person name="Guillou S."/>
            <person name="Cros-Aarteil S."/>
            <person name="Calhoun S."/>
            <person name="Haridas S."/>
            <person name="Kuo A."/>
            <person name="Mondo S."/>
            <person name="Pangilinan J."/>
            <person name="Riley R."/>
            <person name="Labutti K."/>
            <person name="Andreopoulos B."/>
            <person name="Lipzen A."/>
            <person name="Chen C."/>
            <person name="Yanf M."/>
            <person name="Daum C."/>
            <person name="Ng V."/>
            <person name="Clum A."/>
            <person name="Ohm R."/>
            <person name="Martin F."/>
            <person name="Silar P."/>
            <person name="Natvig D."/>
            <person name="Lalanne C."/>
            <person name="Gautier V."/>
            <person name="Ament-Velasquez S.L."/>
            <person name="Kruys A."/>
            <person name="Hutchinson M.I."/>
            <person name="Powell A.J."/>
            <person name="Barry K."/>
            <person name="Miller A.N."/>
            <person name="Grigoriev I.V."/>
            <person name="Debuchy R."/>
            <person name="Gladieux P."/>
            <person name="Thoren M.H."/>
            <person name="Johannesson H."/>
        </authorList>
    </citation>
    <scope>NUCLEOTIDE SEQUENCE</scope>
    <source>
        <strain evidence="2">CBS 990.96</strain>
    </source>
</reference>
<keyword evidence="3" id="KW-1185">Reference proteome</keyword>
<feature type="chain" id="PRO_5043026027" description="Infection structure specific protein" evidence="1">
    <location>
        <begin position="16"/>
        <end position="240"/>
    </location>
</feature>
<proteinExistence type="predicted"/>
<reference evidence="2" key="1">
    <citation type="journal article" date="2023" name="Mol. Phylogenet. Evol.">
        <title>Genome-scale phylogeny and comparative genomics of the fungal order Sordariales.</title>
        <authorList>
            <person name="Hensen N."/>
            <person name="Bonometti L."/>
            <person name="Westerberg I."/>
            <person name="Brannstrom I.O."/>
            <person name="Guillou S."/>
            <person name="Cros-Aarteil S."/>
            <person name="Calhoun S."/>
            <person name="Haridas S."/>
            <person name="Kuo A."/>
            <person name="Mondo S."/>
            <person name="Pangilinan J."/>
            <person name="Riley R."/>
            <person name="LaButti K."/>
            <person name="Andreopoulos B."/>
            <person name="Lipzen A."/>
            <person name="Chen C."/>
            <person name="Yan M."/>
            <person name="Daum C."/>
            <person name="Ng V."/>
            <person name="Clum A."/>
            <person name="Steindorff A."/>
            <person name="Ohm R.A."/>
            <person name="Martin F."/>
            <person name="Silar P."/>
            <person name="Natvig D.O."/>
            <person name="Lalanne C."/>
            <person name="Gautier V."/>
            <person name="Ament-Velasquez S.L."/>
            <person name="Kruys A."/>
            <person name="Hutchinson M.I."/>
            <person name="Powell A.J."/>
            <person name="Barry K."/>
            <person name="Miller A.N."/>
            <person name="Grigoriev I.V."/>
            <person name="Debuchy R."/>
            <person name="Gladieux P."/>
            <person name="Hiltunen Thoren M."/>
            <person name="Johannesson H."/>
        </authorList>
    </citation>
    <scope>NUCLEOTIDE SEQUENCE</scope>
    <source>
        <strain evidence="2">CBS 990.96</strain>
    </source>
</reference>
<evidence type="ECO:0008006" key="4">
    <source>
        <dbReference type="Google" id="ProtNLM"/>
    </source>
</evidence>
<accession>A0AAN7BJ90</accession>
<feature type="signal peptide" evidence="1">
    <location>
        <begin position="1"/>
        <end position="15"/>
    </location>
</feature>